<dbReference type="PANTHER" id="PTHR34914">
    <property type="entry name" value="LYMPHOCYTE EXPANSION MOLECULE"/>
    <property type="match status" value="1"/>
</dbReference>
<name>A0ABD2MYL9_9CUCU</name>
<evidence type="ECO:0000313" key="1">
    <source>
        <dbReference type="EMBL" id="KAL3271295.1"/>
    </source>
</evidence>
<dbReference type="AlphaFoldDB" id="A0ABD2MYL9"/>
<dbReference type="Pfam" id="PF07004">
    <property type="entry name" value="SHIPPO-rpt"/>
    <property type="match status" value="2"/>
</dbReference>
<organism evidence="1 2">
    <name type="scientific">Cryptolaemus montrouzieri</name>
    <dbReference type="NCBI Taxonomy" id="559131"/>
    <lineage>
        <taxon>Eukaryota</taxon>
        <taxon>Metazoa</taxon>
        <taxon>Ecdysozoa</taxon>
        <taxon>Arthropoda</taxon>
        <taxon>Hexapoda</taxon>
        <taxon>Insecta</taxon>
        <taxon>Pterygota</taxon>
        <taxon>Neoptera</taxon>
        <taxon>Endopterygota</taxon>
        <taxon>Coleoptera</taxon>
        <taxon>Polyphaga</taxon>
        <taxon>Cucujiformia</taxon>
        <taxon>Coccinelloidea</taxon>
        <taxon>Coccinellidae</taxon>
        <taxon>Scymninae</taxon>
        <taxon>Scymnini</taxon>
        <taxon>Cryptolaemus</taxon>
    </lineage>
</organism>
<proteinExistence type="predicted"/>
<dbReference type="InterPro" id="IPR033557">
    <property type="entry name" value="CIMAP2"/>
</dbReference>
<dbReference type="EMBL" id="JABFTP020000042">
    <property type="protein sequence ID" value="KAL3271295.1"/>
    <property type="molecule type" value="Genomic_DNA"/>
</dbReference>
<gene>
    <name evidence="1" type="ORF">HHI36_021784</name>
</gene>
<comment type="caution">
    <text evidence="1">The sequence shown here is derived from an EMBL/GenBank/DDBJ whole genome shotgun (WGS) entry which is preliminary data.</text>
</comment>
<sequence length="384" mass="44362">MVKKIYGKNRPTVKAFGSSCPRFARLGLHPELDISGCLKKADSRGGPGQYDVHFLKCTLKGTTESVWTRMVELEEFSKFLGFRNAPILAARAFQRIHRGPGTYNIPEDIDKQKSCSVVENKGFTMKKRFSTHFKHDVPPPDTYFRDIYARPHNAKRNFGKVEAFEWDGLVTRFKDTEPAFRKPPNRYKVPDPNSLEALMNRVVSTKGPYNLFTGKRDGTSIKNHFSPPYTVVPDRYHLEPSDIDKMLHHPMKGRYGKFLQEERFPKKPTARMLLADLTMCYKEPKEPGPGHYDMSNQSSSKVSLTNPKTKIVQKDLVSHKTRSLYLQVCHFKRFEMHCTVKIDNKILLQFQNNGTSNALFWFFGYKPKTPNSLAYTSWTWKILH</sequence>
<protein>
    <submittedName>
        <fullName evidence="1">Uncharacterized protein</fullName>
    </submittedName>
</protein>
<dbReference type="PANTHER" id="PTHR34914:SF1">
    <property type="entry name" value="LYMPHOCYTE EXPANSION MOLECULE"/>
    <property type="match status" value="1"/>
</dbReference>
<reference evidence="1 2" key="1">
    <citation type="journal article" date="2021" name="BMC Biol.">
        <title>Horizontally acquired antibacterial genes associated with adaptive radiation of ladybird beetles.</title>
        <authorList>
            <person name="Li H.S."/>
            <person name="Tang X.F."/>
            <person name="Huang Y.H."/>
            <person name="Xu Z.Y."/>
            <person name="Chen M.L."/>
            <person name="Du X.Y."/>
            <person name="Qiu B.Y."/>
            <person name="Chen P.T."/>
            <person name="Zhang W."/>
            <person name="Slipinski A."/>
            <person name="Escalona H.E."/>
            <person name="Waterhouse R.M."/>
            <person name="Zwick A."/>
            <person name="Pang H."/>
        </authorList>
    </citation>
    <scope>NUCLEOTIDE SEQUENCE [LARGE SCALE GENOMIC DNA]</scope>
    <source>
        <strain evidence="1">SYSU2018</strain>
    </source>
</reference>
<dbReference type="Proteomes" id="UP001516400">
    <property type="component" value="Unassembled WGS sequence"/>
</dbReference>
<accession>A0ABD2MYL9</accession>
<evidence type="ECO:0000313" key="2">
    <source>
        <dbReference type="Proteomes" id="UP001516400"/>
    </source>
</evidence>
<keyword evidence="2" id="KW-1185">Reference proteome</keyword>
<dbReference type="InterPro" id="IPR010736">
    <property type="entry name" value="SHIPPO-rpt"/>
</dbReference>